<feature type="region of interest" description="Disordered" evidence="4">
    <location>
        <begin position="81"/>
        <end position="108"/>
    </location>
</feature>
<accession>A0AA41RPF3</accession>
<protein>
    <recommendedName>
        <fullName evidence="5">Histone deacetylase interacting domain-containing protein</fullName>
    </recommendedName>
</protein>
<keyword evidence="7" id="KW-1185">Reference proteome</keyword>
<feature type="compositionally biased region" description="Basic and acidic residues" evidence="4">
    <location>
        <begin position="91"/>
        <end position="103"/>
    </location>
</feature>
<dbReference type="Pfam" id="PF02671">
    <property type="entry name" value="PAH"/>
    <property type="match status" value="2"/>
</dbReference>
<sequence length="442" mass="50693">MEISIEQIEAYRAFLQAVQQTDKCDGFVQVMKEYLSLQERDTSTFLFVAARIKDVFRGHSKLILDFNNFLPQAYEITLGQAVEEDSDEQTESDKAIDSDKGSGDEQTLASADEFNDEAADSDEVLQHGDEQALARVDELKEAADSGRVLHYGEYHLKSDLFETIIKEKSRDLVKYQQFLKCLHLYSKEIIRSDELVYLVNDLLSDQNPKKNKRETGFEASTSKRRKYDHNPSYERSTEITLASGRTRLGKALLNDSWVLKSTKPTGDKYRYKNNVYQENLFKCEDERCEFDRQFNLVKGTIKCVKDLKRDIKRNIVNPRSMRIQDHLNVLQVGCIRRLCSKHCRTRKSLLGGSDKGLVEAICKNGIPVLDLILTELEKQQDKVEAQISHCSDKMKEVYSKNLKKSLDYGNSSLEQQDTTIPSTKDDASTCPDLLLEAKNYAW</sequence>
<dbReference type="PANTHER" id="PTHR12346:SF0">
    <property type="entry name" value="SIN3A, ISOFORM G"/>
    <property type="match status" value="1"/>
</dbReference>
<dbReference type="PANTHER" id="PTHR12346">
    <property type="entry name" value="SIN3B-RELATED"/>
    <property type="match status" value="1"/>
</dbReference>
<evidence type="ECO:0000256" key="1">
    <source>
        <dbReference type="ARBA" id="ARBA00004123"/>
    </source>
</evidence>
<comment type="caution">
    <text evidence="6">The sequence shown here is derived from an EMBL/GenBank/DDBJ whole genome shotgun (WGS) entry which is preliminary data.</text>
</comment>
<dbReference type="InterPro" id="IPR013194">
    <property type="entry name" value="HDAC_interact_dom"/>
</dbReference>
<organism evidence="6 7">
    <name type="scientific">Papaver nudicaule</name>
    <name type="common">Iceland poppy</name>
    <dbReference type="NCBI Taxonomy" id="74823"/>
    <lineage>
        <taxon>Eukaryota</taxon>
        <taxon>Viridiplantae</taxon>
        <taxon>Streptophyta</taxon>
        <taxon>Embryophyta</taxon>
        <taxon>Tracheophyta</taxon>
        <taxon>Spermatophyta</taxon>
        <taxon>Magnoliopsida</taxon>
        <taxon>Ranunculales</taxon>
        <taxon>Papaveraceae</taxon>
        <taxon>Papaveroideae</taxon>
        <taxon>Papaver</taxon>
    </lineage>
</organism>
<dbReference type="Proteomes" id="UP001177140">
    <property type="component" value="Unassembled WGS sequence"/>
</dbReference>
<evidence type="ECO:0000313" key="7">
    <source>
        <dbReference type="Proteomes" id="UP001177140"/>
    </source>
</evidence>
<evidence type="ECO:0000256" key="3">
    <source>
        <dbReference type="ARBA" id="ARBA00023242"/>
    </source>
</evidence>
<dbReference type="SMART" id="SM00761">
    <property type="entry name" value="HDAC_interact"/>
    <property type="match status" value="1"/>
</dbReference>
<dbReference type="GO" id="GO:0000122">
    <property type="term" value="P:negative regulation of transcription by RNA polymerase II"/>
    <property type="evidence" value="ECO:0007669"/>
    <property type="project" value="TreeGrafter"/>
</dbReference>
<dbReference type="GO" id="GO:0003714">
    <property type="term" value="F:transcription corepressor activity"/>
    <property type="evidence" value="ECO:0007669"/>
    <property type="project" value="InterPro"/>
</dbReference>
<evidence type="ECO:0000259" key="5">
    <source>
        <dbReference type="SMART" id="SM00761"/>
    </source>
</evidence>
<dbReference type="Gene3D" id="1.20.1160.11">
    <property type="entry name" value="Paired amphipathic helix"/>
    <property type="match status" value="2"/>
</dbReference>
<feature type="region of interest" description="Disordered" evidence="4">
    <location>
        <begin position="208"/>
        <end position="231"/>
    </location>
</feature>
<comment type="subcellular location">
    <subcellularLocation>
        <location evidence="1">Nucleus</location>
    </subcellularLocation>
</comment>
<gene>
    <name evidence="6" type="ORF">MKW94_005030</name>
</gene>
<reference evidence="6" key="1">
    <citation type="submission" date="2022-03" db="EMBL/GenBank/DDBJ databases">
        <title>A functionally conserved STORR gene fusion in Papaver species that diverged 16.8 million years ago.</title>
        <authorList>
            <person name="Catania T."/>
        </authorList>
    </citation>
    <scope>NUCLEOTIDE SEQUENCE</scope>
    <source>
        <strain evidence="6">S-191538</strain>
    </source>
</reference>
<dbReference type="GO" id="GO:0000785">
    <property type="term" value="C:chromatin"/>
    <property type="evidence" value="ECO:0007669"/>
    <property type="project" value="TreeGrafter"/>
</dbReference>
<keyword evidence="3" id="KW-0539">Nucleus</keyword>
<dbReference type="AlphaFoldDB" id="A0AA41RPF3"/>
<dbReference type="Pfam" id="PF08295">
    <property type="entry name" value="Sin3_corepress"/>
    <property type="match status" value="1"/>
</dbReference>
<dbReference type="InterPro" id="IPR003822">
    <property type="entry name" value="PAH"/>
</dbReference>
<proteinExistence type="predicted"/>
<dbReference type="InterPro" id="IPR039774">
    <property type="entry name" value="Sin3-like"/>
</dbReference>
<keyword evidence="2" id="KW-0678">Repressor</keyword>
<dbReference type="SUPFAM" id="SSF47762">
    <property type="entry name" value="PAH2 domain"/>
    <property type="match status" value="2"/>
</dbReference>
<name>A0AA41RPF3_PAPNU</name>
<dbReference type="EMBL" id="JAJJMA010031966">
    <property type="protein sequence ID" value="MCL7024217.1"/>
    <property type="molecule type" value="Genomic_DNA"/>
</dbReference>
<evidence type="ECO:0000256" key="2">
    <source>
        <dbReference type="ARBA" id="ARBA00022491"/>
    </source>
</evidence>
<evidence type="ECO:0000313" key="6">
    <source>
        <dbReference type="EMBL" id="MCL7024217.1"/>
    </source>
</evidence>
<dbReference type="GO" id="GO:0000118">
    <property type="term" value="C:histone deacetylase complex"/>
    <property type="evidence" value="ECO:0007669"/>
    <property type="project" value="TreeGrafter"/>
</dbReference>
<dbReference type="InterPro" id="IPR036600">
    <property type="entry name" value="PAH_sf"/>
</dbReference>
<evidence type="ECO:0000256" key="4">
    <source>
        <dbReference type="SAM" id="MobiDB-lite"/>
    </source>
</evidence>
<feature type="domain" description="Histone deacetylase interacting" evidence="5">
    <location>
        <begin position="226"/>
        <end position="321"/>
    </location>
</feature>